<gene>
    <name evidence="1" type="ORF">TDSAC_1781</name>
</gene>
<evidence type="ECO:0000313" key="1">
    <source>
        <dbReference type="EMBL" id="AWB11117.1"/>
    </source>
</evidence>
<dbReference type="SUPFAM" id="SSF50475">
    <property type="entry name" value="FMN-binding split barrel"/>
    <property type="match status" value="1"/>
</dbReference>
<dbReference type="EMBL" id="CP020921">
    <property type="protein sequence ID" value="AWB11117.1"/>
    <property type="molecule type" value="Genomic_DNA"/>
</dbReference>
<dbReference type="InterPro" id="IPR024747">
    <property type="entry name" value="Pyridox_Oxase-rel"/>
</dbReference>
<dbReference type="Pfam" id="PF12900">
    <property type="entry name" value="Pyridox_ox_2"/>
    <property type="match status" value="1"/>
</dbReference>
<proteinExistence type="predicted"/>
<dbReference type="Proteomes" id="UP000244792">
    <property type="component" value="Chromosome"/>
</dbReference>
<dbReference type="Gene3D" id="2.30.110.10">
    <property type="entry name" value="Electron Transport, Fmn-binding Protein, Chain A"/>
    <property type="match status" value="1"/>
</dbReference>
<dbReference type="KEGG" id="taci:TDSAC_1781"/>
<organism evidence="1 2">
    <name type="scientific">Thermodesulfobium acidiphilum</name>
    <dbReference type="NCBI Taxonomy" id="1794699"/>
    <lineage>
        <taxon>Bacteria</taxon>
        <taxon>Pseudomonadati</taxon>
        <taxon>Thermodesulfobiota</taxon>
        <taxon>Thermodesulfobiia</taxon>
        <taxon>Thermodesulfobiales</taxon>
        <taxon>Thermodesulfobiaceae</taxon>
        <taxon>Thermodesulfobium</taxon>
    </lineage>
</organism>
<dbReference type="PANTHER" id="PTHR34071">
    <property type="entry name" value="5-NITROIMIDAZOLE ANTIBIOTICS RESISTANCE PROTEIN, NIMA-FAMILY-RELATED PROTEIN-RELATED"/>
    <property type="match status" value="1"/>
</dbReference>
<evidence type="ECO:0008006" key="3">
    <source>
        <dbReference type="Google" id="ProtNLM"/>
    </source>
</evidence>
<reference evidence="1 2" key="1">
    <citation type="submission" date="2017-04" db="EMBL/GenBank/DDBJ databases">
        <title>Genomic insights into metabolism of Thermodesulfobium acidiphilum.</title>
        <authorList>
            <person name="Toshchakov S.V."/>
            <person name="Frolov E.N."/>
            <person name="Kublanov I.V."/>
            <person name="Samarov N.I."/>
            <person name="Novikov A."/>
            <person name="Lebedinsky A.V."/>
            <person name="Bonch-Osmolovskaya E.A."/>
            <person name="Chernyh N.A."/>
        </authorList>
    </citation>
    <scope>NUCLEOTIDE SEQUENCE [LARGE SCALE GENOMIC DNA]</scope>
    <source>
        <strain evidence="1 2">3127-1</strain>
    </source>
</reference>
<accession>A0A2R4W2T3</accession>
<dbReference type="PANTHER" id="PTHR34071:SF2">
    <property type="entry name" value="FLAVIN-NUCLEOTIDE-BINDING PROTEIN"/>
    <property type="match status" value="1"/>
</dbReference>
<dbReference type="RefSeq" id="WP_199919805.1">
    <property type="nucleotide sequence ID" value="NZ_CP020921.1"/>
</dbReference>
<protein>
    <recommendedName>
        <fullName evidence="3">Nitroimidazol reductase NimA, pyridoxamine 5'-phosphate oxidase superfamily</fullName>
    </recommendedName>
</protein>
<dbReference type="InterPro" id="IPR012349">
    <property type="entry name" value="Split_barrel_FMN-bd"/>
</dbReference>
<keyword evidence="2" id="KW-1185">Reference proteome</keyword>
<evidence type="ECO:0000313" key="2">
    <source>
        <dbReference type="Proteomes" id="UP000244792"/>
    </source>
</evidence>
<dbReference type="AlphaFoldDB" id="A0A2R4W2T3"/>
<sequence length="207" mass="24097">MRRKEFLISDSKEICNILNNLEYGVLSLVDLNNKPYSVPLNFFYYENSIFFHSATGGKKVDIIRKNPIGSFLAVKPFSFLPSYFKNEKNACFAGQLYASIYLEGEITETKDNLKKCEYLNLLMKKYQPEGGFNPIGIDNIIYLKAIENVLLFELKVSFVSAKFKFDQHRSYKDNKDTIEKLKKRGTKTDLETVKMIEKFSLNNFYHL</sequence>
<name>A0A2R4W2T3_THEAF</name>